<dbReference type="Proteomes" id="UP000297918">
    <property type="component" value="Unassembled WGS sequence"/>
</dbReference>
<comment type="similarity">
    <text evidence="1">Belongs to the cycloisomerase 2 family.</text>
</comment>
<evidence type="ECO:0000313" key="3">
    <source>
        <dbReference type="EMBL" id="TGK88284.1"/>
    </source>
</evidence>
<organism evidence="3 5">
    <name type="scientific">Leptospira bourretii</name>
    <dbReference type="NCBI Taxonomy" id="2484962"/>
    <lineage>
        <taxon>Bacteria</taxon>
        <taxon>Pseudomonadati</taxon>
        <taxon>Spirochaetota</taxon>
        <taxon>Spirochaetia</taxon>
        <taxon>Leptospirales</taxon>
        <taxon>Leptospiraceae</taxon>
        <taxon>Leptospira</taxon>
    </lineage>
</organism>
<keyword evidence="2" id="KW-0313">Glucose metabolism</keyword>
<dbReference type="SUPFAM" id="SSF50974">
    <property type="entry name" value="Nitrous oxide reductase, N-terminal domain"/>
    <property type="match status" value="1"/>
</dbReference>
<dbReference type="OrthoDB" id="318756at2"/>
<dbReference type="GO" id="GO:0017057">
    <property type="term" value="F:6-phosphogluconolactonase activity"/>
    <property type="evidence" value="ECO:0007669"/>
    <property type="project" value="TreeGrafter"/>
</dbReference>
<dbReference type="GO" id="GO:0006006">
    <property type="term" value="P:glucose metabolic process"/>
    <property type="evidence" value="ECO:0007669"/>
    <property type="project" value="UniProtKB-KW"/>
</dbReference>
<dbReference type="InterPro" id="IPR050282">
    <property type="entry name" value="Cycloisomerase_2"/>
</dbReference>
<sequence length="479" mass="50722">MKDQFYLIRLFFIIFLLFLNSQCSPANLNSTCDPNSKSFLVSALLEFGSTDGKFLCAGFGGLSPFRLHYGSDFLVVRQNEPIGPIIPFASEQVETCSSSPSLPAGLTLNESTCVISGTPLVGMNSTKYLITANSSSSQTTISLIIKSLFAPKFAYVVNTNSSLVNSYSINATTGLLNSTGFVAAGGGPESIGISPSQKYLTVPNRSSNDISQFSINQTNGNLTSLGNVASGGNSPSSLVYHPYKDIVYIRNFENVNTFVVNQATGTLSSVYTMAVNTGASSLMIDPLGNYLYVLNYSGRSIDVFHIDPTTGLPNPTVIQSIGTGTFPRSLVILSNGKNLYLVNDSDNNISSYRINPDNGMLESLGSATTAIGINARDITADPAGKYIYMTYQGSDLVSMYRIDPFNGSLSQGPTYLVNQGDAPKGISTDSSGKFLYLTNVNSASVGMFRINLSDGSLSPNGNVGASTLPSAIVTSGSNP</sequence>
<evidence type="ECO:0000313" key="5">
    <source>
        <dbReference type="Proteomes" id="UP000297394"/>
    </source>
</evidence>
<evidence type="ECO:0000256" key="1">
    <source>
        <dbReference type="ARBA" id="ARBA00005564"/>
    </source>
</evidence>
<dbReference type="EMBL" id="RQFM01000010">
    <property type="protein sequence ID" value="TGK88284.1"/>
    <property type="molecule type" value="Genomic_DNA"/>
</dbReference>
<dbReference type="EMBL" id="RQFL01000031">
    <property type="protein sequence ID" value="TGK88934.1"/>
    <property type="molecule type" value="Genomic_DNA"/>
</dbReference>
<keyword evidence="6" id="KW-1185">Reference proteome</keyword>
<evidence type="ECO:0000256" key="2">
    <source>
        <dbReference type="ARBA" id="ARBA00022526"/>
    </source>
</evidence>
<evidence type="ECO:0000313" key="4">
    <source>
        <dbReference type="EMBL" id="TGK88934.1"/>
    </source>
</evidence>
<dbReference type="Proteomes" id="UP000297394">
    <property type="component" value="Unassembled WGS sequence"/>
</dbReference>
<reference evidence="5 6" key="2">
    <citation type="journal article" date="2019" name="PLoS Negl. Trop. Dis.">
        <title>Revisiting the worldwide diversity of Leptospira species in the environment.</title>
        <authorList>
            <person name="Vincent A.T."/>
            <person name="Schiettekatte O."/>
            <person name="Bourhy P."/>
            <person name="Veyrier F.J."/>
            <person name="Picardeau M."/>
        </authorList>
    </citation>
    <scope>NUCLEOTIDE SEQUENCE [LARGE SCALE GENOMIC DNA]</scope>
    <source>
        <strain evidence="3 5">201800280</strain>
        <strain evidence="6">201800281</strain>
    </source>
</reference>
<dbReference type="PANTHER" id="PTHR30344:SF1">
    <property type="entry name" value="6-PHOSPHOGLUCONOLACTONASE"/>
    <property type="match status" value="1"/>
</dbReference>
<name>A0A4R9IIE6_9LEPT</name>
<dbReference type="RefSeq" id="WP_135746881.1">
    <property type="nucleotide sequence ID" value="NZ_RQFL01000031.1"/>
</dbReference>
<dbReference type="InterPro" id="IPR011045">
    <property type="entry name" value="N2O_reductase_N"/>
</dbReference>
<dbReference type="Gene3D" id="2.130.10.10">
    <property type="entry name" value="YVTN repeat-like/Quinoprotein amine dehydrogenase"/>
    <property type="match status" value="3"/>
</dbReference>
<dbReference type="PANTHER" id="PTHR30344">
    <property type="entry name" value="6-PHOSPHOGLUCONOLACTONASE-RELATED"/>
    <property type="match status" value="1"/>
</dbReference>
<dbReference type="AlphaFoldDB" id="A0A4R9IIE6"/>
<gene>
    <name evidence="3" type="ORF">EHQ23_05465</name>
    <name evidence="4" type="ORF">EHQ26_17990</name>
</gene>
<dbReference type="InterPro" id="IPR015943">
    <property type="entry name" value="WD40/YVTN_repeat-like_dom_sf"/>
</dbReference>
<dbReference type="Gene3D" id="2.60.40.10">
    <property type="entry name" value="Immunoglobulins"/>
    <property type="match status" value="1"/>
</dbReference>
<proteinExistence type="inferred from homology"/>
<dbReference type="Pfam" id="PF05345">
    <property type="entry name" value="He_PIG"/>
    <property type="match status" value="1"/>
</dbReference>
<evidence type="ECO:0000313" key="6">
    <source>
        <dbReference type="Proteomes" id="UP000297918"/>
    </source>
</evidence>
<comment type="caution">
    <text evidence="3">The sequence shown here is derived from an EMBL/GenBank/DDBJ whole genome shotgun (WGS) entry which is preliminary data.</text>
</comment>
<dbReference type="InterPro" id="IPR019405">
    <property type="entry name" value="Lactonase_7-beta_prop"/>
</dbReference>
<dbReference type="InterPro" id="IPR013783">
    <property type="entry name" value="Ig-like_fold"/>
</dbReference>
<keyword evidence="2" id="KW-0119">Carbohydrate metabolism</keyword>
<protein>
    <submittedName>
        <fullName evidence="3">3-carboxymuconate cyclase</fullName>
    </submittedName>
</protein>
<reference evidence="4" key="1">
    <citation type="submission" date="2018-10" db="EMBL/GenBank/DDBJ databases">
        <authorList>
            <person name="Vincent A.T."/>
            <person name="Schiettekatte O."/>
            <person name="Bourhy P."/>
            <person name="Veyrier F.J."/>
            <person name="Picardeau M."/>
        </authorList>
    </citation>
    <scope>NUCLEOTIDE SEQUENCE</scope>
    <source>
        <strain evidence="4">201800281</strain>
    </source>
</reference>
<accession>A0A4R9IIE6</accession>
<dbReference type="Pfam" id="PF10282">
    <property type="entry name" value="Lactonase"/>
    <property type="match status" value="3"/>
</dbReference>